<name>A0A075GSK0_9EURY</name>
<dbReference type="Gene3D" id="3.40.50.2020">
    <property type="match status" value="1"/>
</dbReference>
<dbReference type="PANTHER" id="PTHR43864">
    <property type="entry name" value="HYPOXANTHINE/GUANINE PHOSPHORIBOSYLTRANSFERASE"/>
    <property type="match status" value="1"/>
</dbReference>
<organism evidence="4">
    <name type="scientific">uncultured marine group II/III euryarchaeote KM3_176_D09</name>
    <dbReference type="NCBI Taxonomy" id="1457935"/>
    <lineage>
        <taxon>Archaea</taxon>
        <taxon>Methanobacteriati</taxon>
        <taxon>Methanobacteriota</taxon>
        <taxon>environmental samples</taxon>
    </lineage>
</organism>
<dbReference type="NCBIfam" id="NF002635">
    <property type="entry name" value="PRK02304.1-4"/>
    <property type="match status" value="1"/>
</dbReference>
<keyword evidence="2" id="KW-0660">Purine salvage</keyword>
<keyword evidence="4" id="KW-0328">Glycosyltransferase</keyword>
<keyword evidence="1 4" id="KW-0808">Transferase</keyword>
<dbReference type="CDD" id="cd06223">
    <property type="entry name" value="PRTases_typeI"/>
    <property type="match status" value="1"/>
</dbReference>
<dbReference type="EMBL" id="KF900717">
    <property type="protein sequence ID" value="AIF04743.1"/>
    <property type="molecule type" value="Genomic_DNA"/>
</dbReference>
<reference evidence="4" key="1">
    <citation type="journal article" date="2014" name="Genome Biol. Evol.">
        <title>Pangenome evidence for extensive interdomain horizontal transfer affecting lineage core and shell genes in uncultured planktonic thaumarchaeota and euryarchaeota.</title>
        <authorList>
            <person name="Deschamps P."/>
            <person name="Zivanovic Y."/>
            <person name="Moreira D."/>
            <person name="Rodriguez-Valera F."/>
            <person name="Lopez-Garcia P."/>
        </authorList>
    </citation>
    <scope>NUCLEOTIDE SEQUENCE</scope>
</reference>
<feature type="domain" description="Phosphoribosyltransferase" evidence="3">
    <location>
        <begin position="80"/>
        <end position="186"/>
    </location>
</feature>
<dbReference type="SUPFAM" id="SSF53271">
    <property type="entry name" value="PRTase-like"/>
    <property type="match status" value="1"/>
</dbReference>
<dbReference type="InterPro" id="IPR000836">
    <property type="entry name" value="PRTase_dom"/>
</dbReference>
<dbReference type="Pfam" id="PF00156">
    <property type="entry name" value="Pribosyltran"/>
    <property type="match status" value="1"/>
</dbReference>
<sequence>MREVATLRDGRAGLKRHQTQIRLRAGAPMAGLELLRASLAESLIVSKGEYQYFVHPLSDGVPLVEAAILDEAAAALAARVPEGSEILVTAEAIGLPLAAAVTLRTGLPYTTLRKRAYGLPGERVVTQKTGYGGAELHLNAPVEGRRVTIVDDVLSTGGTLRAMCSALRDAGALIDRVLIVFSKVDPRELSAELDVPIDILLQVHVEGAKVVID</sequence>
<dbReference type="InterPro" id="IPR029057">
    <property type="entry name" value="PRTase-like"/>
</dbReference>
<accession>A0A075GSK0</accession>
<evidence type="ECO:0000259" key="3">
    <source>
        <dbReference type="Pfam" id="PF00156"/>
    </source>
</evidence>
<dbReference type="InterPro" id="IPR050118">
    <property type="entry name" value="Pur/Pyrimidine_PRTase"/>
</dbReference>
<dbReference type="PANTHER" id="PTHR43864:SF1">
    <property type="entry name" value="XANTHINE PHOSPHORIBOSYLTRANSFERASE"/>
    <property type="match status" value="1"/>
</dbReference>
<dbReference type="AlphaFoldDB" id="A0A075GSK0"/>
<protein>
    <submittedName>
        <fullName evidence="4">Adenine phosphoribosyltransferase (Apt)</fullName>
        <ecNumber evidence="4">2.4.2.7</ecNumber>
    </submittedName>
</protein>
<gene>
    <name evidence="4" type="primary">apt</name>
</gene>
<dbReference type="GO" id="GO:0003999">
    <property type="term" value="F:adenine phosphoribosyltransferase activity"/>
    <property type="evidence" value="ECO:0007669"/>
    <property type="project" value="UniProtKB-EC"/>
</dbReference>
<dbReference type="GO" id="GO:0006166">
    <property type="term" value="P:purine ribonucleoside salvage"/>
    <property type="evidence" value="ECO:0007669"/>
    <property type="project" value="UniProtKB-KW"/>
</dbReference>
<dbReference type="EC" id="2.4.2.7" evidence="4"/>
<evidence type="ECO:0000256" key="1">
    <source>
        <dbReference type="ARBA" id="ARBA00022679"/>
    </source>
</evidence>
<evidence type="ECO:0000256" key="2">
    <source>
        <dbReference type="ARBA" id="ARBA00022726"/>
    </source>
</evidence>
<proteinExistence type="predicted"/>
<evidence type="ECO:0000313" key="4">
    <source>
        <dbReference type="EMBL" id="AIF04743.1"/>
    </source>
</evidence>